<proteinExistence type="predicted"/>
<reference evidence="2" key="1">
    <citation type="submission" date="2022-07" db="EMBL/GenBank/DDBJ databases">
        <title>Phylogenomic reconstructions and comparative analyses of Kickxellomycotina fungi.</title>
        <authorList>
            <person name="Reynolds N.K."/>
            <person name="Stajich J.E."/>
            <person name="Barry K."/>
            <person name="Grigoriev I.V."/>
            <person name="Crous P."/>
            <person name="Smith M.E."/>
        </authorList>
    </citation>
    <scope>NUCLEOTIDE SEQUENCE</scope>
    <source>
        <strain evidence="2">NBRC 32514</strain>
    </source>
</reference>
<dbReference type="Proteomes" id="UP001149813">
    <property type="component" value="Unassembled WGS sequence"/>
</dbReference>
<evidence type="ECO:0000313" key="3">
    <source>
        <dbReference type="Proteomes" id="UP001149813"/>
    </source>
</evidence>
<organism evidence="2 3">
    <name type="scientific">Coemansia erecta</name>
    <dbReference type="NCBI Taxonomy" id="147472"/>
    <lineage>
        <taxon>Eukaryota</taxon>
        <taxon>Fungi</taxon>
        <taxon>Fungi incertae sedis</taxon>
        <taxon>Zoopagomycota</taxon>
        <taxon>Kickxellomycotina</taxon>
        <taxon>Kickxellomycetes</taxon>
        <taxon>Kickxellales</taxon>
        <taxon>Kickxellaceae</taxon>
        <taxon>Coemansia</taxon>
    </lineage>
</organism>
<evidence type="ECO:0000256" key="1">
    <source>
        <dbReference type="SAM" id="MobiDB-lite"/>
    </source>
</evidence>
<accession>A0A9W7XTS2</accession>
<evidence type="ECO:0000313" key="2">
    <source>
        <dbReference type="EMBL" id="KAJ1718322.1"/>
    </source>
</evidence>
<dbReference type="AlphaFoldDB" id="A0A9W7XTS2"/>
<comment type="caution">
    <text evidence="2">The sequence shown here is derived from an EMBL/GenBank/DDBJ whole genome shotgun (WGS) entry which is preliminary data.</text>
</comment>
<dbReference type="EMBL" id="JANBOJ010001019">
    <property type="protein sequence ID" value="KAJ1718322.1"/>
    <property type="molecule type" value="Genomic_DNA"/>
</dbReference>
<keyword evidence="3" id="KW-1185">Reference proteome</keyword>
<feature type="non-terminal residue" evidence="2">
    <location>
        <position position="375"/>
    </location>
</feature>
<gene>
    <name evidence="2" type="ORF">LPJ53_006576</name>
</gene>
<sequence length="375" mass="40758">MVAELWAKLCRVGQTDTLGVEIAAVLLPVPNNNSQPDSSSDSRMMNITRMLALVPIPFRSRLISGLMRQFDIALKVSDPKVLGPRIAVCICALFHGQIESGESLSSSSSPVSDERINSVISDLITRSGADLLAPRWESIAMYQAMALALQLLAGKGHVEDSTVASLLTVVPARVYPSLLKNALSQVIIPLWSYGEFITHAPAGDIKTMTALVLMCVGALSEHECKDLTMGIEFMQAVPRFIDSLTPVSKLSGIIVADKIVRLSKTMDDSSLDFGLDDIIRDAKRSNRPELQASAQYIAEMELLSRPPLEQWQSSESPLVSSSNAVDYLRSYNGSTDTLIDTRDSDSKVFAPRTSSLTDNGASTELQSSFVKPRKP</sequence>
<feature type="compositionally biased region" description="Polar residues" evidence="1">
    <location>
        <begin position="352"/>
        <end position="369"/>
    </location>
</feature>
<dbReference type="OrthoDB" id="10258062at2759"/>
<feature type="region of interest" description="Disordered" evidence="1">
    <location>
        <begin position="349"/>
        <end position="375"/>
    </location>
</feature>
<name>A0A9W7XTS2_9FUNG</name>
<protein>
    <submittedName>
        <fullName evidence="2">Uncharacterized protein</fullName>
    </submittedName>
</protein>